<accession>A0A2P7UT33</accession>
<dbReference type="OrthoDB" id="2871888at2"/>
<dbReference type="EMBL" id="PXZM01000038">
    <property type="protein sequence ID" value="PSJ90158.1"/>
    <property type="molecule type" value="Genomic_DNA"/>
</dbReference>
<keyword evidence="3" id="KW-1185">Reference proteome</keyword>
<name>A0A2P7UT33_9BACL</name>
<organism evidence="2 3">
    <name type="scientific">Brevibacillus fortis</name>
    <dbReference type="NCBI Taxonomy" id="2126352"/>
    <lineage>
        <taxon>Bacteria</taxon>
        <taxon>Bacillati</taxon>
        <taxon>Bacillota</taxon>
        <taxon>Bacilli</taxon>
        <taxon>Bacillales</taxon>
        <taxon>Paenibacillaceae</taxon>
        <taxon>Brevibacillus</taxon>
    </lineage>
</organism>
<evidence type="ECO:0000313" key="2">
    <source>
        <dbReference type="EMBL" id="PSJ90158.1"/>
    </source>
</evidence>
<feature type="coiled-coil region" evidence="1">
    <location>
        <begin position="10"/>
        <end position="37"/>
    </location>
</feature>
<gene>
    <name evidence="2" type="ORF">C7R93_22540</name>
</gene>
<dbReference type="Gene3D" id="1.10.287.950">
    <property type="entry name" value="Methyl-accepting chemotaxis protein"/>
    <property type="match status" value="1"/>
</dbReference>
<evidence type="ECO:0000256" key="1">
    <source>
        <dbReference type="SAM" id="Coils"/>
    </source>
</evidence>
<sequence>MYMFMGKGTVRELGNQIDKVLADIKDIQAEIDRDSDKIDNELNSCSRELINAQTTLGEIQPLIESLVAQVGQNAPDHIKVLVGTIADGITGKVKNTLNNLAEVQKNVKDVDKLTDAIDGHTDKIAQKVKEIDSITDKVQK</sequence>
<evidence type="ECO:0000313" key="3">
    <source>
        <dbReference type="Proteomes" id="UP000240419"/>
    </source>
</evidence>
<comment type="caution">
    <text evidence="2">The sequence shown here is derived from an EMBL/GenBank/DDBJ whole genome shotgun (WGS) entry which is preliminary data.</text>
</comment>
<dbReference type="Proteomes" id="UP000240419">
    <property type="component" value="Unassembled WGS sequence"/>
</dbReference>
<reference evidence="2 3" key="1">
    <citation type="submission" date="2018-03" db="EMBL/GenBank/DDBJ databases">
        <title>Brevisbacillus phylogenomics.</title>
        <authorList>
            <person name="Dunlap C."/>
        </authorList>
    </citation>
    <scope>NUCLEOTIDE SEQUENCE [LARGE SCALE GENOMIC DNA]</scope>
    <source>
        <strain evidence="2 3">NRRL NRS-1210</strain>
    </source>
</reference>
<protein>
    <submittedName>
        <fullName evidence="2">Uncharacterized protein</fullName>
    </submittedName>
</protein>
<keyword evidence="1" id="KW-0175">Coiled coil</keyword>
<proteinExistence type="predicted"/>
<dbReference type="AlphaFoldDB" id="A0A2P7UT33"/>